<evidence type="ECO:0000313" key="4">
    <source>
        <dbReference type="EMBL" id="MBB2171783.1"/>
    </source>
</evidence>
<keyword evidence="5" id="KW-1185">Reference proteome</keyword>
<dbReference type="Gene3D" id="3.90.1170.50">
    <property type="entry name" value="Aldehyde oxidase/xanthine dehydrogenase, a/b hammerhead"/>
    <property type="match status" value="1"/>
</dbReference>
<evidence type="ECO:0000259" key="3">
    <source>
        <dbReference type="SMART" id="SM01008"/>
    </source>
</evidence>
<dbReference type="InterPro" id="IPR036856">
    <property type="entry name" value="Ald_Oxase/Xan_DH_a/b_sf"/>
</dbReference>
<dbReference type="GO" id="GO:0016491">
    <property type="term" value="F:oxidoreductase activity"/>
    <property type="evidence" value="ECO:0007669"/>
    <property type="project" value="UniProtKB-KW"/>
</dbReference>
<dbReference type="AlphaFoldDB" id="A0A7W4IZ75"/>
<comment type="caution">
    <text evidence="4">The sequence shown here is derived from an EMBL/GenBank/DDBJ whole genome shotgun (WGS) entry which is preliminary data.</text>
</comment>
<evidence type="ECO:0000313" key="5">
    <source>
        <dbReference type="Proteomes" id="UP000577891"/>
    </source>
</evidence>
<dbReference type="SMART" id="SM01008">
    <property type="entry name" value="Ald_Xan_dh_C"/>
    <property type="match status" value="1"/>
</dbReference>
<sequence>MSEREAYVGQPRPRREDHRLLAGLARYVDDIKVAGALHAAFLRSPHGHARIVSIDVTAALELPGVVTVVTGEDLAEDVTDLTVAPPIEGLRPTSMPVMPVDRVRFQGDLVACVVAADRYVAEEAMERIVVEYAELPAVSDMFAALRDDSVLVDEALGTNLVARRVHRAGDPEARLAAAPRVIEAEFHQQRQTHAPIETRGCIAQWDPGREHLTLVIGSQVPHPLRTQIVRRLGLRDSQVSVSSPDVGGSFGQKIALYREELAICALARRLGRPVRWKEDRMENLLAACHAREQWCRTRAAVDDTGRILGLTLEMVEDFGAYCFYPANYISEVVGIILTGQYGIADYGYEIRVALTNKCGVGPMRAPMAMASWVMEGTLDVIARRLGLDPAEVRRRNMLADQALPYAMPGGETLLDVNCAETMETALDEIGYAAHRPHDDGRYLYGLGLCNVVESTTYGSRFYKNSGIGGSGHEAARIIVEPDGTVSASVGMAAAGQGYETTFAQVVADGVGVRPDDVAVTLGHSDTSPYGMGSRGGRGATAGGGALYLCAAEVRAHLLRLAAHRLGLNATDGLGLRDGRIVWVRAGGSEETGLDVADLARTAYFDPLALPEGMRPGLEFYRTYDPPPMTFSNSTHACRVRIARETGRLEILDYLVVENCGTVINPLVVHGQQAGAVAMGLSGTLLENVVYDQAGRNLSATFADYTIATVADIPAIRIIARATPSSRTPLGLKGMAEGGVMGAIGAVANAVNDALSVVGAQVTCLPLTPMRLHAAIHDGIGRAAQGQEG</sequence>
<dbReference type="InterPro" id="IPR016208">
    <property type="entry name" value="Ald_Oxase/xanthine_DH-like"/>
</dbReference>
<dbReference type="PANTHER" id="PTHR11908">
    <property type="entry name" value="XANTHINE DEHYDROGENASE"/>
    <property type="match status" value="1"/>
</dbReference>
<dbReference type="Pfam" id="PF20256">
    <property type="entry name" value="MoCoBD_2"/>
    <property type="match status" value="1"/>
</dbReference>
<dbReference type="Pfam" id="PF01315">
    <property type="entry name" value="Ald_Xan_dh_C"/>
    <property type="match status" value="1"/>
</dbReference>
<dbReference type="Pfam" id="PF02738">
    <property type="entry name" value="MoCoBD_1"/>
    <property type="match status" value="1"/>
</dbReference>
<protein>
    <submittedName>
        <fullName evidence="4">Xanthine dehydrogenase family protein molybdopterin-binding subunit</fullName>
    </submittedName>
</protein>
<dbReference type="InterPro" id="IPR008274">
    <property type="entry name" value="AldOxase/xan_DH_MoCoBD1"/>
</dbReference>
<keyword evidence="2" id="KW-0560">Oxidoreductase</keyword>
<dbReference type="PANTHER" id="PTHR11908:SF132">
    <property type="entry name" value="ALDEHYDE OXIDASE 1-RELATED"/>
    <property type="match status" value="1"/>
</dbReference>
<dbReference type="SUPFAM" id="SSF56003">
    <property type="entry name" value="Molybdenum cofactor-binding domain"/>
    <property type="match status" value="1"/>
</dbReference>
<name>A0A7W4IZ75_9PROT</name>
<gene>
    <name evidence="4" type="ORF">HLH35_06555</name>
</gene>
<dbReference type="Proteomes" id="UP000577891">
    <property type="component" value="Unassembled WGS sequence"/>
</dbReference>
<dbReference type="EMBL" id="JABEQE010000004">
    <property type="protein sequence ID" value="MBB2171783.1"/>
    <property type="molecule type" value="Genomic_DNA"/>
</dbReference>
<evidence type="ECO:0000256" key="1">
    <source>
        <dbReference type="ARBA" id="ARBA00022505"/>
    </source>
</evidence>
<dbReference type="SUPFAM" id="SSF54665">
    <property type="entry name" value="CO dehydrogenase molybdoprotein N-domain-like"/>
    <property type="match status" value="1"/>
</dbReference>
<feature type="domain" description="Aldehyde oxidase/xanthine dehydrogenase a/b hammerhead" evidence="3">
    <location>
        <begin position="22"/>
        <end position="136"/>
    </location>
</feature>
<dbReference type="Gene3D" id="3.30.365.10">
    <property type="entry name" value="Aldehyde oxidase/xanthine dehydrogenase, molybdopterin binding domain"/>
    <property type="match status" value="4"/>
</dbReference>
<dbReference type="InterPro" id="IPR000674">
    <property type="entry name" value="Ald_Oxase/Xan_DH_a/b"/>
</dbReference>
<evidence type="ECO:0000256" key="2">
    <source>
        <dbReference type="ARBA" id="ARBA00023002"/>
    </source>
</evidence>
<dbReference type="GO" id="GO:0005506">
    <property type="term" value="F:iron ion binding"/>
    <property type="evidence" value="ECO:0007669"/>
    <property type="project" value="InterPro"/>
</dbReference>
<dbReference type="InterPro" id="IPR046867">
    <property type="entry name" value="AldOxase/xan_DH_MoCoBD2"/>
</dbReference>
<dbReference type="RefSeq" id="WP_182978381.1">
    <property type="nucleotide sequence ID" value="NZ_BAABGB010000013.1"/>
</dbReference>
<keyword evidence="1" id="KW-0500">Molybdenum</keyword>
<accession>A0A7W4IZ75</accession>
<proteinExistence type="predicted"/>
<dbReference type="InterPro" id="IPR037165">
    <property type="entry name" value="AldOxase/xan_DH_Mopterin-bd_sf"/>
</dbReference>
<organism evidence="4 5">
    <name type="scientific">Gluconacetobacter asukensis</name>
    <dbReference type="NCBI Taxonomy" id="1017181"/>
    <lineage>
        <taxon>Bacteria</taxon>
        <taxon>Pseudomonadati</taxon>
        <taxon>Pseudomonadota</taxon>
        <taxon>Alphaproteobacteria</taxon>
        <taxon>Acetobacterales</taxon>
        <taxon>Acetobacteraceae</taxon>
        <taxon>Gluconacetobacter</taxon>
    </lineage>
</organism>
<reference evidence="4 5" key="1">
    <citation type="submission" date="2020-04" db="EMBL/GenBank/DDBJ databases">
        <title>Description of novel Gluconacetobacter.</title>
        <authorList>
            <person name="Sombolestani A."/>
        </authorList>
    </citation>
    <scope>NUCLEOTIDE SEQUENCE [LARGE SCALE GENOMIC DNA]</scope>
    <source>
        <strain evidence="4 5">LMG 27724</strain>
    </source>
</reference>